<dbReference type="EMBL" id="LZKQ01000112">
    <property type="protein sequence ID" value="OBI85761.1"/>
    <property type="molecule type" value="Genomic_DNA"/>
</dbReference>
<dbReference type="RefSeq" id="WP_065120600.1">
    <property type="nucleotide sequence ID" value="NZ_LZKQ01000112.1"/>
</dbReference>
<sequence length="182" mass="19946">MPEWIDREFSGEDFRDEDLGGLHTERVVFSECDFSGVNLAESEHRGSAFRNCTFTRTTLWHSTFAHCSVLGSVFTQCRLRPVVFDEVDFTLAVLAGNDLRGVDLSGCRLRETSLVETDLRKSVLRGADLRGARTTGARLDEADLRGAIADAALWTSAALVGARIDVPQAMAFALAHGLRLDG</sequence>
<comment type="caution">
    <text evidence="1">The sequence shown here is derived from an EMBL/GenBank/DDBJ whole genome shotgun (WGS) entry which is preliminary data.</text>
</comment>
<gene>
    <name evidence="1" type="ORF">A9X01_00045</name>
</gene>
<dbReference type="Pfam" id="PF13576">
    <property type="entry name" value="Pentapeptide_3"/>
    <property type="match status" value="1"/>
</dbReference>
<evidence type="ECO:0000313" key="1">
    <source>
        <dbReference type="EMBL" id="OBI85761.1"/>
    </source>
</evidence>
<dbReference type="OrthoDB" id="2579959at2"/>
<organism evidence="1 2">
    <name type="scientific">Mycobacterium asiaticum</name>
    <dbReference type="NCBI Taxonomy" id="1790"/>
    <lineage>
        <taxon>Bacteria</taxon>
        <taxon>Bacillati</taxon>
        <taxon>Actinomycetota</taxon>
        <taxon>Actinomycetes</taxon>
        <taxon>Mycobacteriales</taxon>
        <taxon>Mycobacteriaceae</taxon>
        <taxon>Mycobacterium</taxon>
    </lineage>
</organism>
<evidence type="ECO:0008006" key="3">
    <source>
        <dbReference type="Google" id="ProtNLM"/>
    </source>
</evidence>
<dbReference type="AlphaFoldDB" id="A0A1A3CIU4"/>
<dbReference type="PANTHER" id="PTHR14136:SF17">
    <property type="entry name" value="BTB_POZ DOMAIN-CONTAINING PROTEIN KCTD9"/>
    <property type="match status" value="1"/>
</dbReference>
<dbReference type="InterPro" id="IPR001646">
    <property type="entry name" value="5peptide_repeat"/>
</dbReference>
<protein>
    <recommendedName>
        <fullName evidence="3">Pentapeptide repeat-containing protein</fullName>
    </recommendedName>
</protein>
<dbReference type="STRING" id="1790.A5645_19250"/>
<dbReference type="InterPro" id="IPR051082">
    <property type="entry name" value="Pentapeptide-BTB/POZ_domain"/>
</dbReference>
<accession>A0A1A3CIU4</accession>
<evidence type="ECO:0000313" key="2">
    <source>
        <dbReference type="Proteomes" id="UP000093795"/>
    </source>
</evidence>
<dbReference type="Gene3D" id="2.160.20.80">
    <property type="entry name" value="E3 ubiquitin-protein ligase SopA"/>
    <property type="match status" value="1"/>
</dbReference>
<dbReference type="SUPFAM" id="SSF141571">
    <property type="entry name" value="Pentapeptide repeat-like"/>
    <property type="match status" value="1"/>
</dbReference>
<dbReference type="Pfam" id="PF00805">
    <property type="entry name" value="Pentapeptide"/>
    <property type="match status" value="1"/>
</dbReference>
<reference evidence="1 2" key="1">
    <citation type="submission" date="2016-06" db="EMBL/GenBank/DDBJ databases">
        <authorList>
            <person name="Kjaerup R.B."/>
            <person name="Dalgaard T.S."/>
            <person name="Juul-Madsen H.R."/>
        </authorList>
    </citation>
    <scope>NUCLEOTIDE SEQUENCE [LARGE SCALE GENOMIC DNA]</scope>
    <source>
        <strain evidence="1 2">1081914.2</strain>
    </source>
</reference>
<dbReference type="Proteomes" id="UP000093795">
    <property type="component" value="Unassembled WGS sequence"/>
</dbReference>
<proteinExistence type="predicted"/>
<name>A0A1A3CIU4_MYCAS</name>
<dbReference type="PANTHER" id="PTHR14136">
    <property type="entry name" value="BTB_POZ DOMAIN-CONTAINING PROTEIN KCTD9"/>
    <property type="match status" value="1"/>
</dbReference>
<dbReference type="eggNOG" id="COG1357">
    <property type="taxonomic scope" value="Bacteria"/>
</dbReference>